<name>A0A0L7R864_9HYME</name>
<sequence>MTGWVVAVTEKVIPFRRVQLKSGCNSPAASGNRSVAWKMMDEIKNQSTTGVIRGEATAVGSRWGRSASLANKLSRYEFCQKTIREIKTDTNDPSVETTSLKWTG</sequence>
<dbReference type="EMBL" id="KQ414636">
    <property type="protein sequence ID" value="KOC67018.1"/>
    <property type="molecule type" value="Genomic_DNA"/>
</dbReference>
<dbReference type="Proteomes" id="UP000053825">
    <property type="component" value="Unassembled WGS sequence"/>
</dbReference>
<accession>A0A0L7R864</accession>
<organism evidence="1 2">
    <name type="scientific">Habropoda laboriosa</name>
    <dbReference type="NCBI Taxonomy" id="597456"/>
    <lineage>
        <taxon>Eukaryota</taxon>
        <taxon>Metazoa</taxon>
        <taxon>Ecdysozoa</taxon>
        <taxon>Arthropoda</taxon>
        <taxon>Hexapoda</taxon>
        <taxon>Insecta</taxon>
        <taxon>Pterygota</taxon>
        <taxon>Neoptera</taxon>
        <taxon>Endopterygota</taxon>
        <taxon>Hymenoptera</taxon>
        <taxon>Apocrita</taxon>
        <taxon>Aculeata</taxon>
        <taxon>Apoidea</taxon>
        <taxon>Anthophila</taxon>
        <taxon>Apidae</taxon>
        <taxon>Habropoda</taxon>
    </lineage>
</organism>
<gene>
    <name evidence="1" type="ORF">WH47_00840</name>
</gene>
<protein>
    <submittedName>
        <fullName evidence="1">Uncharacterized protein</fullName>
    </submittedName>
</protein>
<dbReference type="AlphaFoldDB" id="A0A0L7R864"/>
<evidence type="ECO:0000313" key="1">
    <source>
        <dbReference type="EMBL" id="KOC67018.1"/>
    </source>
</evidence>
<proteinExistence type="predicted"/>
<keyword evidence="2" id="KW-1185">Reference proteome</keyword>
<evidence type="ECO:0000313" key="2">
    <source>
        <dbReference type="Proteomes" id="UP000053825"/>
    </source>
</evidence>
<reference evidence="1 2" key="1">
    <citation type="submission" date="2015-07" db="EMBL/GenBank/DDBJ databases">
        <title>The genome of Habropoda laboriosa.</title>
        <authorList>
            <person name="Pan H."/>
            <person name="Kapheim K."/>
        </authorList>
    </citation>
    <scope>NUCLEOTIDE SEQUENCE [LARGE SCALE GENOMIC DNA]</scope>
    <source>
        <strain evidence="1">0110345459</strain>
    </source>
</reference>